<name>A0A8J2PXJ4_9BILA</name>
<dbReference type="Pfam" id="PF01683">
    <property type="entry name" value="EB"/>
    <property type="match status" value="13"/>
</dbReference>
<feature type="domain" description="EGF-like" evidence="2">
    <location>
        <begin position="671"/>
        <end position="703"/>
    </location>
</feature>
<evidence type="ECO:0000256" key="1">
    <source>
        <dbReference type="SAM" id="SignalP"/>
    </source>
</evidence>
<sequence>MYYATFATALLLYIQECNGIGRLCQNGVQCPAGQYCIWGKCFCFNGQVLMNDRCVVDFYCRNGKEVYHNGQCYHLSAIGGKCLINEQCYGESSCVNNSCTCLHETINVNGLCLKKSSHPIRQCEIHQILIKEQCLDIVTIGESCQLDTQCSDGANCLNQRCSYPLGIVQNEQIFAQKNCSENEVLINETCLSRIIPGEQCIDSAQCLDGSECSSITHICICLEGMNNIGGYCRKLSYTDPCNSVSLIYANDSCLSITKPGDKCIYDLQCLGGSICTDGHCNCPQITININGYCIGSILCNQNDIFLNNRCFKRVTLNESCMISQQCPINAICNYAAKCACAIGMIMIDGRCKSYQINYCKDNKIMVNGQCVKRRVPGSTCIANEQCLDESNCLNGYCRCANGTKLLSRYCIRRNETEKCDDTYQIYVNGKCLDLAIPGEDCVDNLQCIAASICRAGKCVCSNGYIKVKKYCIQDFKPSMECNNDQVLINDHCYQLAKIGQYCIDTAVCLGGSICYNNYCTCPKDTVAENEQCRRERHCLENEIQIDRNCYPRINIGHYCQFTEQCTSISTCQNGICICPPGTVSQNNICISSGSCPTGQIYIAESCWDIAYLGEQCKFTQQCQGYSTCIDDTCQCSDDTAVQDGLCIKEQCNSSEIMIDGICYNTAKINEFCYYTKQCQGNATCRRDKCTCPPGTINSNGTCIINTKCQPYQISINNSCLDTVPIGMACQDNSQCIESASCMPGINLINSNSRTCQCNNGTIFTGYKCLTSPIQCPISTVYIIDEVCYPLVEIGQFCLYTIQCMGYSVCSGQICKCPLGYTEIHNVCRRIN</sequence>
<dbReference type="SMART" id="SM00181">
    <property type="entry name" value="EGF"/>
    <property type="match status" value="9"/>
</dbReference>
<feature type="domain" description="EGF-like" evidence="2">
    <location>
        <begin position="440"/>
        <end position="472"/>
    </location>
</feature>
<dbReference type="PANTHER" id="PTHR37157:SF2">
    <property type="entry name" value="EB DOMAIN-CONTAINING PROTEIN-RELATED"/>
    <property type="match status" value="1"/>
</dbReference>
<dbReference type="SMART" id="SM00289">
    <property type="entry name" value="WR1"/>
    <property type="match status" value="12"/>
</dbReference>
<feature type="domain" description="EGF-like" evidence="2">
    <location>
        <begin position="728"/>
        <end position="769"/>
    </location>
</feature>
<dbReference type="PANTHER" id="PTHR37157">
    <property type="entry name" value="PRION-LIKE-(Q/N-RICH) DOMAIN-BEARING PROTEIN 25"/>
    <property type="match status" value="1"/>
</dbReference>
<feature type="signal peptide" evidence="1">
    <location>
        <begin position="1"/>
        <end position="19"/>
    </location>
</feature>
<feature type="domain" description="EGF-like" evidence="2">
    <location>
        <begin position="16"/>
        <end position="55"/>
    </location>
</feature>
<organism evidence="3 4">
    <name type="scientific">Cercopithifilaria johnstoni</name>
    <dbReference type="NCBI Taxonomy" id="2874296"/>
    <lineage>
        <taxon>Eukaryota</taxon>
        <taxon>Metazoa</taxon>
        <taxon>Ecdysozoa</taxon>
        <taxon>Nematoda</taxon>
        <taxon>Chromadorea</taxon>
        <taxon>Rhabditida</taxon>
        <taxon>Spirurina</taxon>
        <taxon>Spiruromorpha</taxon>
        <taxon>Filarioidea</taxon>
        <taxon>Onchocercidae</taxon>
        <taxon>Cercopithifilaria</taxon>
    </lineage>
</organism>
<reference evidence="3" key="1">
    <citation type="submission" date="2021-09" db="EMBL/GenBank/DDBJ databases">
        <authorList>
            <consortium name="Pathogen Informatics"/>
        </authorList>
    </citation>
    <scope>NUCLEOTIDE SEQUENCE</scope>
</reference>
<feature type="domain" description="EGF-like" evidence="2">
    <location>
        <begin position="319"/>
        <end position="352"/>
    </location>
</feature>
<protein>
    <recommendedName>
        <fullName evidence="2">EGF-like domain-containing protein</fullName>
    </recommendedName>
</protein>
<evidence type="ECO:0000313" key="4">
    <source>
        <dbReference type="Proteomes" id="UP000746747"/>
    </source>
</evidence>
<dbReference type="Proteomes" id="UP000746747">
    <property type="component" value="Unassembled WGS sequence"/>
</dbReference>
<feature type="domain" description="EGF-like" evidence="2">
    <location>
        <begin position="199"/>
        <end position="233"/>
    </location>
</feature>
<feature type="domain" description="EGF-like" evidence="2">
    <location>
        <begin position="548"/>
        <end position="590"/>
    </location>
</feature>
<evidence type="ECO:0000259" key="2">
    <source>
        <dbReference type="SMART" id="SM00181"/>
    </source>
</evidence>
<feature type="chain" id="PRO_5035153196" description="EGF-like domain-containing protein" evidence="1">
    <location>
        <begin position="20"/>
        <end position="831"/>
    </location>
</feature>
<dbReference type="EMBL" id="CAKAEH010001742">
    <property type="protein sequence ID" value="CAG9539062.1"/>
    <property type="molecule type" value="Genomic_DNA"/>
</dbReference>
<gene>
    <name evidence="3" type="ORF">CJOHNSTONI_LOCUS8700</name>
</gene>
<accession>A0A8J2PXJ4</accession>
<comment type="caution">
    <text evidence="3">The sequence shown here is derived from an EMBL/GenBank/DDBJ whole genome shotgun (WGS) entry which is preliminary data.</text>
</comment>
<feature type="domain" description="EGF-like" evidence="2">
    <location>
        <begin position="369"/>
        <end position="411"/>
    </location>
</feature>
<dbReference type="InterPro" id="IPR006150">
    <property type="entry name" value="Cys_repeat_1"/>
</dbReference>
<feature type="domain" description="EGF-like" evidence="2">
    <location>
        <begin position="796"/>
        <end position="828"/>
    </location>
</feature>
<proteinExistence type="predicted"/>
<keyword evidence="1" id="KW-0732">Signal</keyword>
<dbReference type="OrthoDB" id="5874482at2759"/>
<dbReference type="AlphaFoldDB" id="A0A8J2PXJ4"/>
<evidence type="ECO:0000313" key="3">
    <source>
        <dbReference type="EMBL" id="CAG9539062.1"/>
    </source>
</evidence>
<dbReference type="InterPro" id="IPR006149">
    <property type="entry name" value="EB_dom"/>
</dbReference>
<dbReference type="InterPro" id="IPR000742">
    <property type="entry name" value="EGF"/>
</dbReference>
<keyword evidence="4" id="KW-1185">Reference proteome</keyword>